<dbReference type="Proteomes" id="UP000193334">
    <property type="component" value="Chromosome"/>
</dbReference>
<evidence type="ECO:0000259" key="3">
    <source>
        <dbReference type="Pfam" id="PF02371"/>
    </source>
</evidence>
<accession>A0A1W6LL89</accession>
<feature type="domain" description="Transposase IS110-like N-terminal" evidence="2">
    <location>
        <begin position="5"/>
        <end position="149"/>
    </location>
</feature>
<dbReference type="NCBIfam" id="NF033542">
    <property type="entry name" value="transpos_IS110"/>
    <property type="match status" value="1"/>
</dbReference>
<evidence type="ECO:0000313" key="4">
    <source>
        <dbReference type="EMBL" id="ARN56550.1"/>
    </source>
</evidence>
<dbReference type="InterPro" id="IPR047650">
    <property type="entry name" value="Transpos_IS110"/>
</dbReference>
<dbReference type="GO" id="GO:0006313">
    <property type="term" value="P:DNA transposition"/>
    <property type="evidence" value="ECO:0007669"/>
    <property type="project" value="InterPro"/>
</dbReference>
<feature type="coiled-coil region" evidence="1">
    <location>
        <begin position="109"/>
        <end position="187"/>
    </location>
</feature>
<dbReference type="InterPro" id="IPR002525">
    <property type="entry name" value="Transp_IS110-like_N"/>
</dbReference>
<gene>
    <name evidence="4" type="ORF">STSP1_00933</name>
</gene>
<evidence type="ECO:0000259" key="2">
    <source>
        <dbReference type="Pfam" id="PF01548"/>
    </source>
</evidence>
<protein>
    <submittedName>
        <fullName evidence="4">Transposase</fullName>
    </submittedName>
</protein>
<dbReference type="Pfam" id="PF02371">
    <property type="entry name" value="Transposase_20"/>
    <property type="match status" value="1"/>
</dbReference>
<sequence>MKNIIGIDVSKDRFDVYCKTTKEYTSYSSDASDIDKLAEYCQKQEPELVVMEATGGYEFKMASVLMAKGLPVSIVNPGRVKEFAKSLGILAKTDKICARKISLFAEAVKPRQNSQIDEQRREIKELTVRREQLVKMRTAEKNRLDKAFEKTTLNSIKSTIDFLERQINDLDKTISELIEKVPRLKKKAEILTSIPGVGEKTASMLVAAMPELGTLNRRQIAMLVGVAPINRDSGKMRGKRATGGGRKGVRDKLFMPALTIVRFNPALKCFYERLVEKGKPKKVALTATMRKLVCIMNTMLQNETFWQNKLLRGEAGFGAEPQEKSI</sequence>
<dbReference type="Gene3D" id="1.10.340.30">
    <property type="entry name" value="Hypothetical protein, domain 2"/>
    <property type="match status" value="1"/>
</dbReference>
<reference evidence="5" key="1">
    <citation type="submission" date="2017-04" db="EMBL/GenBank/DDBJ databases">
        <title>Comparative genomics and description of representatives of a novel lineage of planctomycetes thriving in anoxic sediments.</title>
        <authorList>
            <person name="Spring S."/>
            <person name="Bunk B."/>
            <person name="Sproer C."/>
        </authorList>
    </citation>
    <scope>NUCLEOTIDE SEQUENCE [LARGE SCALE GENOMIC DNA]</scope>
    <source>
        <strain evidence="5">ST-PulAB-D4</strain>
    </source>
</reference>
<dbReference type="EMBL" id="CP021023">
    <property type="protein sequence ID" value="ARN56550.1"/>
    <property type="molecule type" value="Genomic_DNA"/>
</dbReference>
<dbReference type="RefSeq" id="WP_085755240.1">
    <property type="nucleotide sequence ID" value="NZ_CP021023.1"/>
</dbReference>
<organism evidence="4 5">
    <name type="scientific">Sedimentisphaera salicampi</name>
    <dbReference type="NCBI Taxonomy" id="1941349"/>
    <lineage>
        <taxon>Bacteria</taxon>
        <taxon>Pseudomonadati</taxon>
        <taxon>Planctomycetota</taxon>
        <taxon>Phycisphaerae</taxon>
        <taxon>Sedimentisphaerales</taxon>
        <taxon>Sedimentisphaeraceae</taxon>
        <taxon>Sedimentisphaera</taxon>
    </lineage>
</organism>
<dbReference type="InterPro" id="IPR003346">
    <property type="entry name" value="Transposase_20"/>
</dbReference>
<keyword evidence="5" id="KW-1185">Reference proteome</keyword>
<evidence type="ECO:0000313" key="5">
    <source>
        <dbReference type="Proteomes" id="UP000193334"/>
    </source>
</evidence>
<evidence type="ECO:0000256" key="1">
    <source>
        <dbReference type="SAM" id="Coils"/>
    </source>
</evidence>
<dbReference type="KEGG" id="pbp:STSP1_00933"/>
<feature type="domain" description="Transposase IS116/IS110/IS902 C-terminal" evidence="3">
    <location>
        <begin position="188"/>
        <end position="272"/>
    </location>
</feature>
<dbReference type="AlphaFoldDB" id="A0A1W6LL89"/>
<keyword evidence="1" id="KW-0175">Coiled coil</keyword>
<proteinExistence type="predicted"/>
<dbReference type="GO" id="GO:0004803">
    <property type="term" value="F:transposase activity"/>
    <property type="evidence" value="ECO:0007669"/>
    <property type="project" value="InterPro"/>
</dbReference>
<name>A0A1W6LL89_9BACT</name>
<dbReference type="GO" id="GO:0003677">
    <property type="term" value="F:DNA binding"/>
    <property type="evidence" value="ECO:0007669"/>
    <property type="project" value="InterPro"/>
</dbReference>
<dbReference type="Pfam" id="PF01548">
    <property type="entry name" value="DEDD_Tnp_IS110"/>
    <property type="match status" value="1"/>
</dbReference>
<dbReference type="PANTHER" id="PTHR33055">
    <property type="entry name" value="TRANSPOSASE FOR INSERTION SEQUENCE ELEMENT IS1111A"/>
    <property type="match status" value="1"/>
</dbReference>
<dbReference type="PANTHER" id="PTHR33055:SF13">
    <property type="entry name" value="TRANSPOSASE"/>
    <property type="match status" value="1"/>
</dbReference>